<dbReference type="AlphaFoldDB" id="A0A4R0RE19"/>
<feature type="transmembrane region" description="Helical" evidence="5">
    <location>
        <begin position="341"/>
        <end position="364"/>
    </location>
</feature>
<name>A0A4R0RE19_9APHY</name>
<comment type="subcellular location">
    <subcellularLocation>
        <location evidence="5">Endoplasmic reticulum membrane</location>
        <topology evidence="5">Multi-pass membrane protein</topology>
    </subcellularLocation>
    <subcellularLocation>
        <location evidence="1">Membrane</location>
        <topology evidence="1">Multi-pass membrane protein</topology>
    </subcellularLocation>
</comment>
<keyword evidence="5" id="KW-0256">Endoplasmic reticulum</keyword>
<feature type="transmembrane region" description="Helical" evidence="5">
    <location>
        <begin position="103"/>
        <end position="122"/>
    </location>
</feature>
<comment type="similarity">
    <text evidence="5">Belongs to the class VI-like SAM-binding methyltransferase superfamily. Isoprenylcysteine carboxyl methyltransferase family.</text>
</comment>
<dbReference type="GO" id="GO:0004671">
    <property type="term" value="F:protein C-terminal S-isoprenylcysteine carboxyl O-methyltransferase activity"/>
    <property type="evidence" value="ECO:0007669"/>
    <property type="project" value="UniProtKB-EC"/>
</dbReference>
<dbReference type="GO" id="GO:0032259">
    <property type="term" value="P:methylation"/>
    <property type="evidence" value="ECO:0007669"/>
    <property type="project" value="UniProtKB-KW"/>
</dbReference>
<feature type="transmembrane region" description="Helical" evidence="5">
    <location>
        <begin position="156"/>
        <end position="179"/>
    </location>
</feature>
<organism evidence="6 7">
    <name type="scientific">Steccherinum ochraceum</name>
    <dbReference type="NCBI Taxonomy" id="92696"/>
    <lineage>
        <taxon>Eukaryota</taxon>
        <taxon>Fungi</taxon>
        <taxon>Dikarya</taxon>
        <taxon>Basidiomycota</taxon>
        <taxon>Agaricomycotina</taxon>
        <taxon>Agaricomycetes</taxon>
        <taxon>Polyporales</taxon>
        <taxon>Steccherinaceae</taxon>
        <taxon>Steccherinum</taxon>
    </lineage>
</organism>
<sequence>MFLDDTPFVLISVVVVNTAAFYYGSNPRQHSTSTEQNRYSASRETRDWYTPISRYNIPIRKGLNMFFGACNVYAMLAGIYPALPYPTFLFPNSPRTANFHMSQPFVLGSSILLIGTYIRFLCYERLGRFFTYQLSIQDNHRLITDGPYGVVRHPSYLGGVMMFAAIMVLHLFSPGTWWIECGLWDTMFGKLLGMWWLGSTAINVLFLLERIPKEDLMLQRTFKEEWDQWAQRTPYVLVPYQVPIRQAQNLVFGALSVYAILASAYPQLHRPALLFPEGSRSPEFSISPTFLFGTFLCCTGGYIRILCYQALGRFFTYELSVKNDHRLVTIGPYSVVRHPSYLGMLLMFVGTVTVHLFSPGMWWVECGMWGTAFGKVFGMLWVGSTVFYSWMLLERVPKEDLMMRKVFKEEWEKWAQKTPYAVIPYFLLISAIVANLTALYFAHKPPQRAATRVEQDKYTANHKTKDSLTPRLKYYVPIRQGINLIFGALHIYAILAMAYPQLQRPAFVFPDPTVEANFYISRAYILGTVLCCSGAYIRVWSFRTLGQFFTYELSVKDDHRLVTTGPYSVVRHPSYLATVQMFAGAIIVQLFSPGTWWIECGIWRTAVGKVVGTWWLGFTVYFVALMLDRVPKEDLMMREMFKEEWDRWAQKTPYAVIPYVW</sequence>
<feature type="transmembrane region" description="Helical" evidence="5">
    <location>
        <begin position="481"/>
        <end position="499"/>
    </location>
</feature>
<keyword evidence="2 5" id="KW-0812">Transmembrane</keyword>
<accession>A0A4R0RE19</accession>
<dbReference type="Gene3D" id="1.20.120.1630">
    <property type="match status" value="3"/>
</dbReference>
<feature type="transmembrane region" description="Helical" evidence="5">
    <location>
        <begin position="612"/>
        <end position="630"/>
    </location>
</feature>
<comment type="caution">
    <text evidence="6">The sequence shown here is derived from an EMBL/GenBank/DDBJ whole genome shotgun (WGS) entry which is preliminary data.</text>
</comment>
<evidence type="ECO:0000256" key="5">
    <source>
        <dbReference type="RuleBase" id="RU362022"/>
    </source>
</evidence>
<dbReference type="OrthoDB" id="422086at2759"/>
<dbReference type="InterPro" id="IPR007269">
    <property type="entry name" value="ICMT_MeTrfase"/>
</dbReference>
<evidence type="ECO:0000256" key="1">
    <source>
        <dbReference type="ARBA" id="ARBA00004141"/>
    </source>
</evidence>
<feature type="transmembrane region" description="Helical" evidence="5">
    <location>
        <begin position="575"/>
        <end position="592"/>
    </location>
</feature>
<gene>
    <name evidence="6" type="ORF">EIP91_002482</name>
</gene>
<keyword evidence="5" id="KW-0949">S-adenosyl-L-methionine</keyword>
<feature type="transmembrane region" description="Helical" evidence="5">
    <location>
        <begin position="290"/>
        <end position="311"/>
    </location>
</feature>
<feature type="transmembrane region" description="Helical" evidence="5">
    <location>
        <begin position="422"/>
        <end position="442"/>
    </location>
</feature>
<dbReference type="EMBL" id="RWJN01000174">
    <property type="protein sequence ID" value="TCD65562.1"/>
    <property type="molecule type" value="Genomic_DNA"/>
</dbReference>
<keyword evidence="4 5" id="KW-0472">Membrane</keyword>
<feature type="transmembrane region" description="Helical" evidence="5">
    <location>
        <begin position="519"/>
        <end position="537"/>
    </location>
</feature>
<evidence type="ECO:0000313" key="6">
    <source>
        <dbReference type="EMBL" id="TCD65562.1"/>
    </source>
</evidence>
<proteinExistence type="inferred from homology"/>
<evidence type="ECO:0000313" key="7">
    <source>
        <dbReference type="Proteomes" id="UP000292702"/>
    </source>
</evidence>
<evidence type="ECO:0000256" key="4">
    <source>
        <dbReference type="ARBA" id="ARBA00023136"/>
    </source>
</evidence>
<dbReference type="PANTHER" id="PTHR12714">
    <property type="entry name" value="PROTEIN-S ISOPRENYLCYSTEINE O-METHYLTRANSFERASE"/>
    <property type="match status" value="1"/>
</dbReference>
<feature type="transmembrane region" description="Helical" evidence="5">
    <location>
        <begin position="191"/>
        <end position="208"/>
    </location>
</feature>
<keyword evidence="7" id="KW-1185">Reference proteome</keyword>
<evidence type="ECO:0000256" key="3">
    <source>
        <dbReference type="ARBA" id="ARBA00022989"/>
    </source>
</evidence>
<dbReference type="STRING" id="92696.A0A4R0RE19"/>
<comment type="catalytic activity">
    <reaction evidence="5">
        <text>[protein]-C-terminal S-[(2E,6E)-farnesyl]-L-cysteine + S-adenosyl-L-methionine = [protein]-C-terminal S-[(2E,6E)-farnesyl]-L-cysteine methyl ester + S-adenosyl-L-homocysteine</text>
        <dbReference type="Rhea" id="RHEA:21672"/>
        <dbReference type="Rhea" id="RHEA-COMP:12125"/>
        <dbReference type="Rhea" id="RHEA-COMP:12126"/>
        <dbReference type="ChEBI" id="CHEBI:57856"/>
        <dbReference type="ChEBI" id="CHEBI:59789"/>
        <dbReference type="ChEBI" id="CHEBI:90510"/>
        <dbReference type="ChEBI" id="CHEBI:90511"/>
        <dbReference type="EC" id="2.1.1.100"/>
    </reaction>
</comment>
<dbReference type="Proteomes" id="UP000292702">
    <property type="component" value="Unassembled WGS sequence"/>
</dbReference>
<dbReference type="PANTHER" id="PTHR12714:SF9">
    <property type="entry name" value="PROTEIN-S-ISOPRENYLCYSTEINE O-METHYLTRANSFERASE"/>
    <property type="match status" value="1"/>
</dbReference>
<keyword evidence="3 5" id="KW-1133">Transmembrane helix</keyword>
<dbReference type="EC" id="2.1.1.100" evidence="5"/>
<feature type="transmembrane region" description="Helical" evidence="5">
    <location>
        <begin position="376"/>
        <end position="393"/>
    </location>
</feature>
<reference evidence="6 7" key="1">
    <citation type="submission" date="2018-11" db="EMBL/GenBank/DDBJ databases">
        <title>Genome assembly of Steccherinum ochraceum LE-BIN_3174, the white-rot fungus of the Steccherinaceae family (The Residual Polyporoid clade, Polyporales, Basidiomycota).</title>
        <authorList>
            <person name="Fedorova T.V."/>
            <person name="Glazunova O.A."/>
            <person name="Landesman E.O."/>
            <person name="Moiseenko K.V."/>
            <person name="Psurtseva N.V."/>
            <person name="Savinova O.S."/>
            <person name="Shakhova N.V."/>
            <person name="Tyazhelova T.V."/>
            <person name="Vasina D.V."/>
        </authorList>
    </citation>
    <scope>NUCLEOTIDE SEQUENCE [LARGE SCALE GENOMIC DNA]</scope>
    <source>
        <strain evidence="6 7">LE-BIN_3174</strain>
    </source>
</reference>
<evidence type="ECO:0000256" key="2">
    <source>
        <dbReference type="ARBA" id="ARBA00022692"/>
    </source>
</evidence>
<keyword evidence="5" id="KW-0489">Methyltransferase</keyword>
<keyword evidence="5" id="KW-0808">Transferase</keyword>
<feature type="transmembrane region" description="Helical" evidence="5">
    <location>
        <begin position="6"/>
        <end position="24"/>
    </location>
</feature>
<feature type="transmembrane region" description="Helical" evidence="5">
    <location>
        <begin position="63"/>
        <end position="83"/>
    </location>
</feature>
<protein>
    <recommendedName>
        <fullName evidence="5">Protein-S-isoprenylcysteine O-methyltransferase</fullName>
        <ecNumber evidence="5">2.1.1.100</ecNumber>
    </recommendedName>
</protein>
<dbReference type="GO" id="GO:0005789">
    <property type="term" value="C:endoplasmic reticulum membrane"/>
    <property type="evidence" value="ECO:0007669"/>
    <property type="project" value="UniProtKB-SubCell"/>
</dbReference>
<dbReference type="Pfam" id="PF04140">
    <property type="entry name" value="ICMT"/>
    <property type="match status" value="3"/>
</dbReference>